<dbReference type="InterPro" id="IPR053039">
    <property type="entry name" value="Polarity_Bud-Selection_Reg"/>
</dbReference>
<feature type="compositionally biased region" description="Basic and acidic residues" evidence="3">
    <location>
        <begin position="570"/>
        <end position="601"/>
    </location>
</feature>
<evidence type="ECO:0000313" key="5">
    <source>
        <dbReference type="EMBL" id="KAK5938373.1"/>
    </source>
</evidence>
<proteinExistence type="predicted"/>
<evidence type="ECO:0000256" key="1">
    <source>
        <dbReference type="ARBA" id="ARBA00022443"/>
    </source>
</evidence>
<feature type="compositionally biased region" description="Polar residues" evidence="3">
    <location>
        <begin position="75"/>
        <end position="86"/>
    </location>
</feature>
<feature type="compositionally biased region" description="Basic and acidic residues" evidence="3">
    <location>
        <begin position="618"/>
        <end position="637"/>
    </location>
</feature>
<feature type="compositionally biased region" description="Acidic residues" evidence="3">
    <location>
        <begin position="111"/>
        <end position="128"/>
    </location>
</feature>
<reference evidence="5 6" key="1">
    <citation type="journal article" date="2023" name="Res Sq">
        <title>Genomic and morphological characterization of Knufia obscura isolated from the Mars 2020 spacecraft assembly facility.</title>
        <authorList>
            <person name="Chander A.M."/>
            <person name="Teixeira M.M."/>
            <person name="Singh N.K."/>
            <person name="Williams M.P."/>
            <person name="Parker C.W."/>
            <person name="Leo P."/>
            <person name="Stajich J.E."/>
            <person name="Torok T."/>
            <person name="Tighe S."/>
            <person name="Mason C.E."/>
            <person name="Venkateswaran K."/>
        </authorList>
    </citation>
    <scope>NUCLEOTIDE SEQUENCE [LARGE SCALE GENOMIC DNA]</scope>
    <source>
        <strain evidence="5 6">CCFEE 5817</strain>
    </source>
</reference>
<feature type="region of interest" description="Disordered" evidence="3">
    <location>
        <begin position="68"/>
        <end position="218"/>
    </location>
</feature>
<evidence type="ECO:0000256" key="2">
    <source>
        <dbReference type="PROSITE-ProRule" id="PRU00192"/>
    </source>
</evidence>
<keyword evidence="6" id="KW-1185">Reference proteome</keyword>
<feature type="region of interest" description="Disordered" evidence="3">
    <location>
        <begin position="390"/>
        <end position="485"/>
    </location>
</feature>
<feature type="region of interest" description="Disordered" evidence="3">
    <location>
        <begin position="1"/>
        <end position="56"/>
    </location>
</feature>
<dbReference type="InterPro" id="IPR036028">
    <property type="entry name" value="SH3-like_dom_sf"/>
</dbReference>
<evidence type="ECO:0000259" key="4">
    <source>
        <dbReference type="PROSITE" id="PS50002"/>
    </source>
</evidence>
<feature type="compositionally biased region" description="Polar residues" evidence="3">
    <location>
        <begin position="848"/>
        <end position="863"/>
    </location>
</feature>
<dbReference type="Gene3D" id="2.30.30.40">
    <property type="entry name" value="SH3 Domains"/>
    <property type="match status" value="1"/>
</dbReference>
<feature type="compositionally biased region" description="Acidic residues" evidence="3">
    <location>
        <begin position="260"/>
        <end position="288"/>
    </location>
</feature>
<feature type="compositionally biased region" description="Polar residues" evidence="3">
    <location>
        <begin position="668"/>
        <end position="677"/>
    </location>
</feature>
<feature type="compositionally biased region" description="Polar residues" evidence="3">
    <location>
        <begin position="203"/>
        <end position="218"/>
    </location>
</feature>
<dbReference type="SMART" id="SM00326">
    <property type="entry name" value="SH3"/>
    <property type="match status" value="1"/>
</dbReference>
<dbReference type="EMBL" id="JAVHJV010000013">
    <property type="protein sequence ID" value="KAK5938373.1"/>
    <property type="molecule type" value="Genomic_DNA"/>
</dbReference>
<gene>
    <name evidence="5" type="primary">BUD14</name>
    <name evidence="5" type="ORF">PMZ80_009343</name>
</gene>
<feature type="region of interest" description="Disordered" evidence="3">
    <location>
        <begin position="250"/>
        <end position="289"/>
    </location>
</feature>
<feature type="domain" description="SH3" evidence="4">
    <location>
        <begin position="314"/>
        <end position="375"/>
    </location>
</feature>
<dbReference type="PANTHER" id="PTHR47775">
    <property type="entry name" value="BUD SITE SELECTION PROTEIN 14"/>
    <property type="match status" value="1"/>
</dbReference>
<protein>
    <submittedName>
        <fullName evidence="5">Protein phosphatase regulator</fullName>
    </submittedName>
</protein>
<sequence length="956" mass="105341">MTSLTLKPNLLRADTIDLQSQDNPSAKDHTRGQYHPAYSHAGPTDAGPHHAQALRNANHDAYSEMHTSPRLEGFNHNSLGPQNQTHMYDEDDDEDDQSHDGMNGTNHEGGYGDEDGNDSQDEDMDDELLDKISSSPSIEDGKQPWPTRADSLPYGHTQGPRAAPTRGISFSPSQGFSISAHGSPVRRAVGSHQSGHESPRRGGNTNINFNNVPKLSPTSRLQDYGTGWAITESSSIENIKRHLLPEDDPFLDHGTAEGFDAADCDDDNHNWEDEDTDEDSDYSDDDQDGFSLTAEPRFLDSGWGGECLRELEDIDFEFVYALHTFVATVEGQANATKGDTMVLLDDSNSYWWLVRVVKDGSIGYLPAEHIETPTERLARLNKHRNIDLSAAMLGDNPEKSKNPLKKAMRRRNAKTVNFAPPTYYEPEAREWSDEEDEDEVEDGSAAHVEDQTTEQEQQAAQQQSQQMQQAQQVQHVDQTNEQERVQPAAATIHHVESNDAMDEDEPLSPTRADGLAPAPLQTSSQDNLQRSRKGVVRNTDSFFKDEETKKISLTPRLLRGESDSGAPAEQEVKQRPSLDTFDKMVAEDKPKDSKDAKDSKKKEKKGMLSGLFKRKDKGGKGGKNDPDESDRISEESGRSPQSKDSMDSETAPERKPSKLQKTPPGVTSPKTSPTETRVPQRDLTPTQAQQQVQPASQKSQIGPSQQPEPSQHLGPQPQAQNPSRFPSLQEKRSVGAKISDALRSKNSSQDMGDPQVKAVYSKRAKERFAIDESDSENDSTPTAQSSILHRSISPLENNDTNAGRPGSAMRVSPMDGQEQVKDNARGPLLGLQPAEDPGPSQEVMPSEATPTSPSDQTASTSKQSPSIPTHTPSTSRSTPTWSDASLRSYMNDDQDIRDLLVIVHDKTNVTPVGPEHPLMNGLFASERTKLADMQSQLDTMLLSWLSKKNQPVGARV</sequence>
<dbReference type="Proteomes" id="UP001334248">
    <property type="component" value="Unassembled WGS sequence"/>
</dbReference>
<organism evidence="5 6">
    <name type="scientific">Knufia obscura</name>
    <dbReference type="NCBI Taxonomy" id="1635080"/>
    <lineage>
        <taxon>Eukaryota</taxon>
        <taxon>Fungi</taxon>
        <taxon>Dikarya</taxon>
        <taxon>Ascomycota</taxon>
        <taxon>Pezizomycotina</taxon>
        <taxon>Eurotiomycetes</taxon>
        <taxon>Chaetothyriomycetidae</taxon>
        <taxon>Chaetothyriales</taxon>
        <taxon>Trichomeriaceae</taxon>
        <taxon>Knufia</taxon>
    </lineage>
</organism>
<evidence type="ECO:0000256" key="3">
    <source>
        <dbReference type="SAM" id="MobiDB-lite"/>
    </source>
</evidence>
<dbReference type="InterPro" id="IPR001452">
    <property type="entry name" value="SH3_domain"/>
</dbReference>
<feature type="compositionally biased region" description="Polar residues" evidence="3">
    <location>
        <begin position="778"/>
        <end position="801"/>
    </location>
</feature>
<feature type="compositionally biased region" description="Acidic residues" evidence="3">
    <location>
        <begin position="432"/>
        <end position="442"/>
    </location>
</feature>
<feature type="compositionally biased region" description="Polar residues" evidence="3">
    <location>
        <begin position="717"/>
        <end position="726"/>
    </location>
</feature>
<keyword evidence="1 2" id="KW-0728">SH3 domain</keyword>
<feature type="compositionally biased region" description="Basic residues" evidence="3">
    <location>
        <begin position="402"/>
        <end position="413"/>
    </location>
</feature>
<dbReference type="PANTHER" id="PTHR47775:SF1">
    <property type="entry name" value="BUD SITE SELECTION PROTEIN 14"/>
    <property type="match status" value="1"/>
</dbReference>
<dbReference type="Pfam" id="PF00018">
    <property type="entry name" value="SH3_1"/>
    <property type="match status" value="1"/>
</dbReference>
<accession>A0ABR0RDP9</accession>
<dbReference type="GeneID" id="90002792"/>
<dbReference type="SUPFAM" id="SSF50044">
    <property type="entry name" value="SH3-domain"/>
    <property type="match status" value="1"/>
</dbReference>
<evidence type="ECO:0000313" key="6">
    <source>
        <dbReference type="Proteomes" id="UP001334248"/>
    </source>
</evidence>
<dbReference type="PROSITE" id="PS50002">
    <property type="entry name" value="SH3"/>
    <property type="match status" value="1"/>
</dbReference>
<name>A0ABR0RDP9_9EURO</name>
<feature type="region of interest" description="Disordered" evidence="3">
    <location>
        <begin position="497"/>
        <end position="885"/>
    </location>
</feature>
<comment type="caution">
    <text evidence="5">The sequence shown here is derived from an EMBL/GenBank/DDBJ whole genome shotgun (WGS) entry which is preliminary data.</text>
</comment>
<dbReference type="RefSeq" id="XP_064726463.1">
    <property type="nucleotide sequence ID" value="XM_064877738.1"/>
</dbReference>
<feature type="compositionally biased region" description="Polar residues" evidence="3">
    <location>
        <begin position="168"/>
        <end position="177"/>
    </location>
</feature>
<feature type="compositionally biased region" description="Low complexity" evidence="3">
    <location>
        <begin position="864"/>
        <end position="882"/>
    </location>
</feature>
<feature type="compositionally biased region" description="Low complexity" evidence="3">
    <location>
        <begin position="454"/>
        <end position="479"/>
    </location>
</feature>
<feature type="compositionally biased region" description="Low complexity" evidence="3">
    <location>
        <begin position="684"/>
        <end position="700"/>
    </location>
</feature>